<dbReference type="Pfam" id="PF00004">
    <property type="entry name" value="AAA"/>
    <property type="match status" value="1"/>
</dbReference>
<dbReference type="EC" id="3.1.3.41" evidence="7"/>
<keyword evidence="5" id="KW-0067">ATP-binding</keyword>
<reference evidence="12" key="1">
    <citation type="journal article" date="2017" name="Genome Announc.">
        <title>Genome sequences of Cyberlindnera fabianii 65, Pichia kudriavzevii 129, and Saccharomyces cerevisiae 131 isolated from fermented masau fruits in Zimbabwe.</title>
        <authorList>
            <person name="van Rijswijck I.M.H."/>
            <person name="Derks M.F.L."/>
            <person name="Abee T."/>
            <person name="de Ridder D."/>
            <person name="Smid E.J."/>
        </authorList>
    </citation>
    <scope>NUCLEOTIDE SEQUENCE [LARGE SCALE GENOMIC DNA]</scope>
    <source>
        <strain evidence="12">65</strain>
    </source>
</reference>
<evidence type="ECO:0000313" key="11">
    <source>
        <dbReference type="EMBL" id="ONH68001.1"/>
    </source>
</evidence>
<keyword evidence="3" id="KW-0547">Nucleotide-binding</keyword>
<evidence type="ECO:0000256" key="3">
    <source>
        <dbReference type="ARBA" id="ARBA00022741"/>
    </source>
</evidence>
<feature type="compositionally biased region" description="Basic and acidic residues" evidence="9">
    <location>
        <begin position="312"/>
        <end position="326"/>
    </location>
</feature>
<dbReference type="GO" id="GO:0005524">
    <property type="term" value="F:ATP binding"/>
    <property type="evidence" value="ECO:0007669"/>
    <property type="project" value="UniProtKB-KW"/>
</dbReference>
<dbReference type="InterPro" id="IPR051314">
    <property type="entry name" value="AAA_ATPase_RarA/MGS1/WRNIP1"/>
</dbReference>
<dbReference type="InterPro" id="IPR003959">
    <property type="entry name" value="ATPase_AAA_core"/>
</dbReference>
<dbReference type="GO" id="GO:0016887">
    <property type="term" value="F:ATP hydrolysis activity"/>
    <property type="evidence" value="ECO:0007669"/>
    <property type="project" value="InterPro"/>
</dbReference>
<dbReference type="CDD" id="cd18139">
    <property type="entry name" value="HLD_clamp_RarA"/>
    <property type="match status" value="1"/>
</dbReference>
<dbReference type="InterPro" id="IPR023214">
    <property type="entry name" value="HAD_sf"/>
</dbReference>
<dbReference type="Pfam" id="PF13242">
    <property type="entry name" value="Hydrolase_like"/>
    <property type="match status" value="1"/>
</dbReference>
<dbReference type="InterPro" id="IPR027417">
    <property type="entry name" value="P-loop_NTPase"/>
</dbReference>
<dbReference type="Gene3D" id="1.10.3710.10">
    <property type="entry name" value="DNA polymerase III clamp loader subunits, C-terminal domain"/>
    <property type="match status" value="1"/>
</dbReference>
<dbReference type="SUPFAM" id="SSF52540">
    <property type="entry name" value="P-loop containing nucleoside triphosphate hydrolases"/>
    <property type="match status" value="1"/>
</dbReference>
<evidence type="ECO:0000256" key="4">
    <source>
        <dbReference type="ARBA" id="ARBA00022801"/>
    </source>
</evidence>
<protein>
    <recommendedName>
        <fullName evidence="8">4-nitrophenylphosphatase</fullName>
        <ecNumber evidence="7">3.1.3.41</ecNumber>
    </recommendedName>
</protein>
<keyword evidence="12" id="KW-1185">Reference proteome</keyword>
<name>A0A1V2LAD3_CYBFA</name>
<dbReference type="Gene3D" id="3.40.50.1000">
    <property type="entry name" value="HAD superfamily/HAD-like"/>
    <property type="match status" value="2"/>
</dbReference>
<dbReference type="InterPro" id="IPR032423">
    <property type="entry name" value="AAA_assoc_2"/>
</dbReference>
<dbReference type="NCBIfam" id="TIGR01460">
    <property type="entry name" value="HAD-SF-IIA"/>
    <property type="match status" value="1"/>
</dbReference>
<dbReference type="Pfam" id="PF13344">
    <property type="entry name" value="Hydrolase_6"/>
    <property type="match status" value="1"/>
</dbReference>
<dbReference type="InterPro" id="IPR006349">
    <property type="entry name" value="PGP_euk"/>
</dbReference>
<accession>A0A1V2LAD3</accession>
<dbReference type="PANTHER" id="PTHR13779">
    <property type="entry name" value="WERNER HELICASE-INTERACTING PROTEIN 1 FAMILY MEMBER"/>
    <property type="match status" value="1"/>
</dbReference>
<proteinExistence type="inferred from homology"/>
<sequence length="787" mass="87456">MTAPTKITQKEQVQSILDAHDTFIFDCDGVIWLGDHAIPGAVDTLHMLKKLGKRIIFVTNNSTKSRAKYTSKFEKFGFEATKDEIFGSAYAAATYLQNFVKLPKDKKVWVLGEAGILEELKELGYEAIGGTDPRLDEKFSATTTPFLPIDPSVGAVIAGLDTGVNYHRLAITLQYLQQKDVEFIATNIDSTFPQKGLILPGAGSVIECVAFSSGRQPIACGKPSQNMLDAIVEDKGLDRSKCIMVGDRLNTDMKFGSDGGLSTLLVLTGIETEEAAVASGVPNYIAESLGTIFELYNEEETEVINLDEDESDKEKKMEVKRPKPENSDLDAGVPKVEPAPVRKPEITPEKQKQMDKAEEARILRTQVHMPLSERLRPKTLDDYIGQKHLLGPEGIIRGFIETDQVPSMILWGPPGVGKTTIARIIASRTQHRFVELNAAHSGVSDLRKVFESSHKEQFLTKRRTIVFCDEIHRYNKAQQDYFLPFVEKGDVVLIGATTENPSFKLNSALLSRCKVFTLNQLDVKELYTIILKGLLHINKMRKLVNNKPLLTISKDGIDYCAQLAQGDSRIAITLLELMDAHFMNPKGPITADQIKPILQKTHSLYDRLGEAHYDTISAFHKSVRGNDPDAAMWYLGLMLQGGEDPLYIARRMIRIASEDVGVADDSCLPFAIAAYEAVMKVGLPEADLALVHCAVKLARAPKSVQIYKGWKRVKSVLQEKSGQCQIPMHLRNAPTQLMKELGYAKSYKYPPDFVDGKVVQEYMPEPLHGVKFLMEGADFGNVKDPDL</sequence>
<dbReference type="InterPro" id="IPR036412">
    <property type="entry name" value="HAD-like_sf"/>
</dbReference>
<evidence type="ECO:0000256" key="5">
    <source>
        <dbReference type="ARBA" id="ARBA00022840"/>
    </source>
</evidence>
<dbReference type="FunFam" id="1.20.272.10:FF:000001">
    <property type="entry name" value="Putative AAA family ATPase"/>
    <property type="match status" value="1"/>
</dbReference>
<comment type="caution">
    <text evidence="11">The sequence shown here is derived from an EMBL/GenBank/DDBJ whole genome shotgun (WGS) entry which is preliminary data.</text>
</comment>
<feature type="region of interest" description="Disordered" evidence="9">
    <location>
        <begin position="308"/>
        <end position="341"/>
    </location>
</feature>
<evidence type="ECO:0000256" key="7">
    <source>
        <dbReference type="ARBA" id="ARBA00066659"/>
    </source>
</evidence>
<comment type="catalytic activity">
    <reaction evidence="6">
        <text>4-nitrophenyl phosphate + H2O = 4-nitrophenol + phosphate + H(+)</text>
        <dbReference type="Rhea" id="RHEA:21664"/>
        <dbReference type="ChEBI" id="CHEBI:15377"/>
        <dbReference type="ChEBI" id="CHEBI:15378"/>
        <dbReference type="ChEBI" id="CHEBI:43474"/>
        <dbReference type="ChEBI" id="CHEBI:57917"/>
        <dbReference type="ChEBI" id="CHEBI:61146"/>
        <dbReference type="EC" id="3.1.3.41"/>
    </reaction>
</comment>
<dbReference type="GO" id="GO:0008047">
    <property type="term" value="F:enzyme activator activity"/>
    <property type="evidence" value="ECO:0007669"/>
    <property type="project" value="TreeGrafter"/>
</dbReference>
<dbReference type="GO" id="GO:0000731">
    <property type="term" value="P:DNA synthesis involved in DNA repair"/>
    <property type="evidence" value="ECO:0007669"/>
    <property type="project" value="TreeGrafter"/>
</dbReference>
<keyword evidence="4" id="KW-0378">Hydrolase</keyword>
<dbReference type="FunFam" id="3.40.50.1000:FF:000039">
    <property type="entry name" value="Phosphoglycolate phosphatase"/>
    <property type="match status" value="1"/>
</dbReference>
<organism evidence="11 12">
    <name type="scientific">Cyberlindnera fabianii</name>
    <name type="common">Yeast</name>
    <name type="synonym">Hansenula fabianii</name>
    <dbReference type="NCBI Taxonomy" id="36022"/>
    <lineage>
        <taxon>Eukaryota</taxon>
        <taxon>Fungi</taxon>
        <taxon>Dikarya</taxon>
        <taxon>Ascomycota</taxon>
        <taxon>Saccharomycotina</taxon>
        <taxon>Saccharomycetes</taxon>
        <taxon>Phaffomycetales</taxon>
        <taxon>Phaffomycetaceae</taxon>
        <taxon>Cyberlindnera</taxon>
    </lineage>
</organism>
<feature type="domain" description="AAA+ ATPase" evidence="10">
    <location>
        <begin position="404"/>
        <end position="521"/>
    </location>
</feature>
<dbReference type="GO" id="GO:0003677">
    <property type="term" value="F:DNA binding"/>
    <property type="evidence" value="ECO:0007669"/>
    <property type="project" value="InterPro"/>
</dbReference>
<keyword evidence="2" id="KW-0235">DNA replication</keyword>
<dbReference type="PANTHER" id="PTHR13779:SF7">
    <property type="entry name" value="ATPASE WRNIP1"/>
    <property type="match status" value="1"/>
</dbReference>
<dbReference type="GO" id="GO:0005634">
    <property type="term" value="C:nucleus"/>
    <property type="evidence" value="ECO:0007669"/>
    <property type="project" value="TreeGrafter"/>
</dbReference>
<dbReference type="Gene3D" id="1.20.272.10">
    <property type="match status" value="1"/>
</dbReference>
<dbReference type="InterPro" id="IPR021886">
    <property type="entry name" value="MgsA_C"/>
</dbReference>
<dbReference type="Pfam" id="PF12002">
    <property type="entry name" value="MgsA_C"/>
    <property type="match status" value="1"/>
</dbReference>
<gene>
    <name evidence="11" type="ORF">BON22_2163</name>
</gene>
<dbReference type="GO" id="GO:0006271">
    <property type="term" value="P:DNA strand elongation involved in DNA replication"/>
    <property type="evidence" value="ECO:0007669"/>
    <property type="project" value="UniProtKB-ARBA"/>
</dbReference>
<dbReference type="InterPro" id="IPR006357">
    <property type="entry name" value="HAD-SF_hydro_IIA"/>
</dbReference>
<evidence type="ECO:0000313" key="12">
    <source>
        <dbReference type="Proteomes" id="UP000189513"/>
    </source>
</evidence>
<dbReference type="SUPFAM" id="SSF56784">
    <property type="entry name" value="HAD-like"/>
    <property type="match status" value="1"/>
</dbReference>
<dbReference type="VEuPathDB" id="FungiDB:BON22_2163"/>
<dbReference type="NCBIfam" id="TIGR01452">
    <property type="entry name" value="PGP_euk"/>
    <property type="match status" value="1"/>
</dbReference>
<dbReference type="SUPFAM" id="SSF48019">
    <property type="entry name" value="post-AAA+ oligomerization domain-like"/>
    <property type="match status" value="1"/>
</dbReference>
<dbReference type="Gene3D" id="3.40.50.300">
    <property type="entry name" value="P-loop containing nucleotide triphosphate hydrolases"/>
    <property type="match status" value="1"/>
</dbReference>
<dbReference type="EMBL" id="MPUK01000003">
    <property type="protein sequence ID" value="ONH68001.1"/>
    <property type="molecule type" value="Genomic_DNA"/>
</dbReference>
<dbReference type="AlphaFoldDB" id="A0A1V2LAD3"/>
<dbReference type="FunFam" id="3.40.50.300:FF:000137">
    <property type="entry name" value="Replication-associated recombination protein A"/>
    <property type="match status" value="1"/>
</dbReference>
<evidence type="ECO:0000256" key="1">
    <source>
        <dbReference type="ARBA" id="ARBA00008959"/>
    </source>
</evidence>
<dbReference type="GO" id="GO:0004035">
    <property type="term" value="F:alkaline phosphatase activity"/>
    <property type="evidence" value="ECO:0007669"/>
    <property type="project" value="UniProtKB-ARBA"/>
</dbReference>
<dbReference type="GO" id="GO:0017116">
    <property type="term" value="F:single-stranded DNA helicase activity"/>
    <property type="evidence" value="ECO:0007669"/>
    <property type="project" value="TreeGrafter"/>
</dbReference>
<evidence type="ECO:0000256" key="2">
    <source>
        <dbReference type="ARBA" id="ARBA00022705"/>
    </source>
</evidence>
<evidence type="ECO:0000256" key="9">
    <source>
        <dbReference type="SAM" id="MobiDB-lite"/>
    </source>
</evidence>
<dbReference type="InterPro" id="IPR003593">
    <property type="entry name" value="AAA+_ATPase"/>
</dbReference>
<dbReference type="SMART" id="SM00382">
    <property type="entry name" value="AAA"/>
    <property type="match status" value="1"/>
</dbReference>
<dbReference type="CDD" id="cd00009">
    <property type="entry name" value="AAA"/>
    <property type="match status" value="1"/>
</dbReference>
<evidence type="ECO:0000256" key="6">
    <source>
        <dbReference type="ARBA" id="ARBA00050247"/>
    </source>
</evidence>
<dbReference type="STRING" id="36022.A0A1V2LAD3"/>
<dbReference type="InterPro" id="IPR008921">
    <property type="entry name" value="DNA_pol3_clamp-load_cplx_C"/>
</dbReference>
<dbReference type="Pfam" id="PF16193">
    <property type="entry name" value="AAA_assoc_2"/>
    <property type="match status" value="1"/>
</dbReference>
<dbReference type="Proteomes" id="UP000189513">
    <property type="component" value="Unassembled WGS sequence"/>
</dbReference>
<evidence type="ECO:0000259" key="10">
    <source>
        <dbReference type="SMART" id="SM00382"/>
    </source>
</evidence>
<evidence type="ECO:0000256" key="8">
    <source>
        <dbReference type="ARBA" id="ARBA00069197"/>
    </source>
</evidence>
<comment type="similarity">
    <text evidence="1">Belongs to the AAA ATPase family. RarA/MGS1/WRNIP1 subfamily.</text>
</comment>